<dbReference type="Proteomes" id="UP000290289">
    <property type="component" value="Chromosome 15"/>
</dbReference>
<evidence type="ECO:0000313" key="2">
    <source>
        <dbReference type="Proteomes" id="UP000290289"/>
    </source>
</evidence>
<dbReference type="EMBL" id="RDQH01000341">
    <property type="protein sequence ID" value="RXH75425.1"/>
    <property type="molecule type" value="Genomic_DNA"/>
</dbReference>
<evidence type="ECO:0000313" key="1">
    <source>
        <dbReference type="EMBL" id="RXH75425.1"/>
    </source>
</evidence>
<sequence>EVHTLAKFQKLSKHFFSLNSNFGIGGSSAKAPHSSWAREALGFDPKTLGFNLSTVISTLKISFYTPPKCIFLSNYRNLGVPNEIFGVPITILFNLRVIDLFIKQGVKFNLNNTWLLKDE</sequence>
<dbReference type="AlphaFoldDB" id="A0A498I0J6"/>
<protein>
    <submittedName>
        <fullName evidence="1">Uncharacterized protein</fullName>
    </submittedName>
</protein>
<comment type="caution">
    <text evidence="1">The sequence shown here is derived from an EMBL/GenBank/DDBJ whole genome shotgun (WGS) entry which is preliminary data.</text>
</comment>
<reference evidence="1 2" key="1">
    <citation type="submission" date="2018-10" db="EMBL/GenBank/DDBJ databases">
        <title>A high-quality apple genome assembly.</title>
        <authorList>
            <person name="Hu J."/>
        </authorList>
    </citation>
    <scope>NUCLEOTIDE SEQUENCE [LARGE SCALE GENOMIC DNA]</scope>
    <source>
        <strain evidence="2">cv. HFTH1</strain>
        <tissue evidence="1">Young leaf</tissue>
    </source>
</reference>
<organism evidence="1 2">
    <name type="scientific">Malus domestica</name>
    <name type="common">Apple</name>
    <name type="synonym">Pyrus malus</name>
    <dbReference type="NCBI Taxonomy" id="3750"/>
    <lineage>
        <taxon>Eukaryota</taxon>
        <taxon>Viridiplantae</taxon>
        <taxon>Streptophyta</taxon>
        <taxon>Embryophyta</taxon>
        <taxon>Tracheophyta</taxon>
        <taxon>Spermatophyta</taxon>
        <taxon>Magnoliopsida</taxon>
        <taxon>eudicotyledons</taxon>
        <taxon>Gunneridae</taxon>
        <taxon>Pentapetalae</taxon>
        <taxon>rosids</taxon>
        <taxon>fabids</taxon>
        <taxon>Rosales</taxon>
        <taxon>Rosaceae</taxon>
        <taxon>Amygdaloideae</taxon>
        <taxon>Maleae</taxon>
        <taxon>Malus</taxon>
    </lineage>
</organism>
<gene>
    <name evidence="1" type="ORF">DVH24_030146</name>
</gene>
<feature type="non-terminal residue" evidence="1">
    <location>
        <position position="1"/>
    </location>
</feature>
<name>A0A498I0J6_MALDO</name>
<accession>A0A498I0J6</accession>
<proteinExistence type="predicted"/>
<keyword evidence="2" id="KW-1185">Reference proteome</keyword>